<dbReference type="InterPro" id="IPR023214">
    <property type="entry name" value="HAD_sf"/>
</dbReference>
<dbReference type="RefSeq" id="WP_187426252.1">
    <property type="nucleotide sequence ID" value="NZ_CP060636.1"/>
</dbReference>
<dbReference type="InterPro" id="IPR036412">
    <property type="entry name" value="HAD-like_sf"/>
</dbReference>
<gene>
    <name evidence="1" type="ORF">H9Q80_03925</name>
</gene>
<sequence>MKKRVFIDMDGTLYRFHDHILDESGHVQIEKMYELDFFVKLESFENMKEAINLLHSVDKEEIEIFILSSADTKEVVHQKNICIDRDFPFIDEEHRLFPKTWESKTDKIPEGIYVGDILIDDYNVNLEQWKDKGGTSIKFVNNINHQGKGRYGGDVGKLWEHEILRYDMKPKEIVLNIEEIIGIQRDRFLFRFPDEEKNKGIMEKVSSVFNEWNLCEHDSKVYLVFTGDLEESITFDYEWMIKNMDAETIEDGCFSSYAEALYNWIDSVIQDIRDLGVWNEEKGHDFYLSVEEIEYCGLKEIYQDEKENDLEMMEEMDEIDK</sequence>
<dbReference type="Gene3D" id="3.40.50.1000">
    <property type="entry name" value="HAD superfamily/HAD-like"/>
    <property type="match status" value="1"/>
</dbReference>
<organism evidence="1 2">
    <name type="scientific">[Eubacterium] hominis</name>
    <dbReference type="NCBI Taxonomy" id="2764325"/>
    <lineage>
        <taxon>Bacteria</taxon>
        <taxon>Bacillati</taxon>
        <taxon>Bacillota</taxon>
        <taxon>Erysipelotrichia</taxon>
        <taxon>Erysipelotrichales</taxon>
        <taxon>Erysipelotrichaceae</taxon>
        <taxon>Amedibacillus</taxon>
    </lineage>
</organism>
<reference evidence="1 2" key="1">
    <citation type="submission" date="2020-08" db="EMBL/GenBank/DDBJ databases">
        <authorList>
            <person name="Liu C."/>
            <person name="Sun Q."/>
        </authorList>
    </citation>
    <scope>NUCLEOTIDE SEQUENCE [LARGE SCALE GENOMIC DNA]</scope>
    <source>
        <strain evidence="1 2">NSJ-61</strain>
    </source>
</reference>
<evidence type="ECO:0008006" key="3">
    <source>
        <dbReference type="Google" id="ProtNLM"/>
    </source>
</evidence>
<dbReference type="SUPFAM" id="SSF56784">
    <property type="entry name" value="HAD-like"/>
    <property type="match status" value="1"/>
</dbReference>
<evidence type="ECO:0000313" key="2">
    <source>
        <dbReference type="Proteomes" id="UP000515856"/>
    </source>
</evidence>
<evidence type="ECO:0000313" key="1">
    <source>
        <dbReference type="EMBL" id="QNM13108.1"/>
    </source>
</evidence>
<dbReference type="AlphaFoldDB" id="A0A7G9GQM6"/>
<dbReference type="EMBL" id="CP060636">
    <property type="protein sequence ID" value="QNM13108.1"/>
    <property type="molecule type" value="Genomic_DNA"/>
</dbReference>
<dbReference type="Proteomes" id="UP000515856">
    <property type="component" value="Chromosome"/>
</dbReference>
<name>A0A7G9GQM6_9FIRM</name>
<protein>
    <recommendedName>
        <fullName evidence="3">5' nucleotidase, deoxy (Pyrimidine), type C protein (NT5C)</fullName>
    </recommendedName>
</protein>
<dbReference type="KEGG" id="ehn:H9Q80_03925"/>
<keyword evidence="2" id="KW-1185">Reference proteome</keyword>
<proteinExistence type="predicted"/>
<accession>A0A7G9GQM6</accession>